<reference evidence="2 3" key="1">
    <citation type="journal article" date="2010" name="Nature">
        <title>Genome sequencing and analysis of the model grass Brachypodium distachyon.</title>
        <authorList>
            <consortium name="International Brachypodium Initiative"/>
        </authorList>
    </citation>
    <scope>NUCLEOTIDE SEQUENCE [LARGE SCALE GENOMIC DNA]</scope>
    <source>
        <strain evidence="2 3">Bd21</strain>
    </source>
</reference>
<proteinExistence type="predicted"/>
<evidence type="ECO:0000313" key="2">
    <source>
        <dbReference type="EMBL" id="PNT77531.1"/>
    </source>
</evidence>
<dbReference type="AlphaFoldDB" id="A0A2K2DTC4"/>
<feature type="compositionally biased region" description="Basic and acidic residues" evidence="1">
    <location>
        <begin position="54"/>
        <end position="77"/>
    </location>
</feature>
<dbReference type="Gramene" id="PNT77531">
    <property type="protein sequence ID" value="PNT77531"/>
    <property type="gene ID" value="BRADI_1g64365v3"/>
</dbReference>
<evidence type="ECO:0000313" key="4">
    <source>
        <dbReference type="Proteomes" id="UP000008810"/>
    </source>
</evidence>
<keyword evidence="4" id="KW-1185">Reference proteome</keyword>
<gene>
    <name evidence="2" type="ORF">BRADI_1g64365v3</name>
</gene>
<evidence type="ECO:0000256" key="1">
    <source>
        <dbReference type="SAM" id="MobiDB-lite"/>
    </source>
</evidence>
<accession>A0A2K2DTC4</accession>
<organism evidence="2">
    <name type="scientific">Brachypodium distachyon</name>
    <name type="common">Purple false brome</name>
    <name type="synonym">Trachynia distachya</name>
    <dbReference type="NCBI Taxonomy" id="15368"/>
    <lineage>
        <taxon>Eukaryota</taxon>
        <taxon>Viridiplantae</taxon>
        <taxon>Streptophyta</taxon>
        <taxon>Embryophyta</taxon>
        <taxon>Tracheophyta</taxon>
        <taxon>Spermatophyta</taxon>
        <taxon>Magnoliopsida</taxon>
        <taxon>Liliopsida</taxon>
        <taxon>Poales</taxon>
        <taxon>Poaceae</taxon>
        <taxon>BOP clade</taxon>
        <taxon>Pooideae</taxon>
        <taxon>Stipodae</taxon>
        <taxon>Brachypodieae</taxon>
        <taxon>Brachypodium</taxon>
    </lineage>
</organism>
<feature type="compositionally biased region" description="Basic residues" evidence="1">
    <location>
        <begin position="79"/>
        <end position="90"/>
    </location>
</feature>
<dbReference type="Proteomes" id="UP000008810">
    <property type="component" value="Chromosome 1"/>
</dbReference>
<reference evidence="2" key="2">
    <citation type="submission" date="2017-06" db="EMBL/GenBank/DDBJ databases">
        <title>WGS assembly of Brachypodium distachyon.</title>
        <authorList>
            <consortium name="The International Brachypodium Initiative"/>
            <person name="Lucas S."/>
            <person name="Harmon-Smith M."/>
            <person name="Lail K."/>
            <person name="Tice H."/>
            <person name="Grimwood J."/>
            <person name="Bruce D."/>
            <person name="Barry K."/>
            <person name="Shu S."/>
            <person name="Lindquist E."/>
            <person name="Wang M."/>
            <person name="Pitluck S."/>
            <person name="Vogel J.P."/>
            <person name="Garvin D.F."/>
            <person name="Mockler T.C."/>
            <person name="Schmutz J."/>
            <person name="Rokhsar D."/>
            <person name="Bevan M.W."/>
        </authorList>
    </citation>
    <scope>NUCLEOTIDE SEQUENCE</scope>
    <source>
        <strain evidence="2">Bd21</strain>
    </source>
</reference>
<feature type="region of interest" description="Disordered" evidence="1">
    <location>
        <begin position="48"/>
        <end position="147"/>
    </location>
</feature>
<name>A0A2K2DTC4_BRADI</name>
<dbReference type="EMBL" id="CM000880">
    <property type="protein sequence ID" value="PNT77531.1"/>
    <property type="molecule type" value="Genomic_DNA"/>
</dbReference>
<feature type="compositionally biased region" description="Basic residues" evidence="1">
    <location>
        <begin position="97"/>
        <end position="111"/>
    </location>
</feature>
<reference evidence="3" key="3">
    <citation type="submission" date="2018-08" db="UniProtKB">
        <authorList>
            <consortium name="EnsemblPlants"/>
        </authorList>
    </citation>
    <scope>IDENTIFICATION</scope>
    <source>
        <strain evidence="3">cv. Bd21</strain>
    </source>
</reference>
<evidence type="ECO:0000313" key="3">
    <source>
        <dbReference type="EnsemblPlants" id="PNT77531"/>
    </source>
</evidence>
<sequence>MGNSRAVHAGVIALKVSDSFSESCELVHSLARHSTRYHVGARSTKLLTISSRHGLTEGQEKRKGDLRQDKGDGDGLARPRGRSSSNHRAHPSPVRVGVKRRWPRAHVRRNLHGQSPRRGPCGACTAWSAPAGRDTQGRAWYENSASA</sequence>
<protein>
    <submittedName>
        <fullName evidence="2 3">Uncharacterized protein</fullName>
    </submittedName>
</protein>
<dbReference type="InParanoid" id="A0A2K2DTC4"/>
<dbReference type="EnsemblPlants" id="PNT77531">
    <property type="protein sequence ID" value="PNT77531"/>
    <property type="gene ID" value="BRADI_1g64365v3"/>
</dbReference>